<dbReference type="InterPro" id="IPR001054">
    <property type="entry name" value="A/G_cyclase"/>
</dbReference>
<comment type="subcellular location">
    <subcellularLocation>
        <location evidence="1">Membrane</location>
    </subcellularLocation>
</comment>
<gene>
    <name evidence="10" type="primary">LOC102808358</name>
</gene>
<keyword evidence="5" id="KW-0472">Membrane</keyword>
<sequence>MVVSGLPNRNGKRHVCEIANMALTLLSEVITFKIRHLPGRELQLRIGIHSGPCVAGVVGLIMPRFCLFGDTVNTASRMESLGQARRIHISPSTAHALEVLGGYKMTPRGSVNIKGKGITKTYWLEGRTGFDKALPKYSSENSHNDSDFHDNVDDPIVNID</sequence>
<evidence type="ECO:0000256" key="6">
    <source>
        <dbReference type="ARBA" id="ARBA00023239"/>
    </source>
</evidence>
<dbReference type="PROSITE" id="PS00452">
    <property type="entry name" value="GUANYLATE_CYCLASE_1"/>
    <property type="match status" value="1"/>
</dbReference>
<organism evidence="9 10">
    <name type="scientific">Saccoglossus kowalevskii</name>
    <name type="common">Acorn worm</name>
    <dbReference type="NCBI Taxonomy" id="10224"/>
    <lineage>
        <taxon>Eukaryota</taxon>
        <taxon>Metazoa</taxon>
        <taxon>Hemichordata</taxon>
        <taxon>Enteropneusta</taxon>
        <taxon>Harrimaniidae</taxon>
        <taxon>Saccoglossus</taxon>
    </lineage>
</organism>
<accession>A0ABM0LTQ2</accession>
<dbReference type="CDD" id="cd07302">
    <property type="entry name" value="CHD"/>
    <property type="match status" value="1"/>
</dbReference>
<dbReference type="SUPFAM" id="SSF55073">
    <property type="entry name" value="Nucleotide cyclase"/>
    <property type="match status" value="1"/>
</dbReference>
<evidence type="ECO:0000313" key="9">
    <source>
        <dbReference type="Proteomes" id="UP000694865"/>
    </source>
</evidence>
<dbReference type="PROSITE" id="PS50125">
    <property type="entry name" value="GUANYLATE_CYCLASE_2"/>
    <property type="match status" value="1"/>
</dbReference>
<keyword evidence="9" id="KW-1185">Reference proteome</keyword>
<evidence type="ECO:0000256" key="7">
    <source>
        <dbReference type="RuleBase" id="RU000405"/>
    </source>
</evidence>
<proteinExistence type="inferred from homology"/>
<dbReference type="GeneID" id="102808358"/>
<evidence type="ECO:0000313" key="10">
    <source>
        <dbReference type="RefSeq" id="XP_006811143.1"/>
    </source>
</evidence>
<evidence type="ECO:0000256" key="4">
    <source>
        <dbReference type="ARBA" id="ARBA00022989"/>
    </source>
</evidence>
<comment type="similarity">
    <text evidence="7">Belongs to the adenylyl cyclase class-4/guanylyl cyclase family.</text>
</comment>
<evidence type="ECO:0000256" key="2">
    <source>
        <dbReference type="ARBA" id="ARBA00022692"/>
    </source>
</evidence>
<protein>
    <submittedName>
        <fullName evidence="10">Guanylyl cyclase GC-E-like</fullName>
    </submittedName>
</protein>
<dbReference type="SMART" id="SM00044">
    <property type="entry name" value="CYCc"/>
    <property type="match status" value="1"/>
</dbReference>
<keyword evidence="2" id="KW-0812">Transmembrane</keyword>
<dbReference type="InterPro" id="IPR018297">
    <property type="entry name" value="A/G_cyclase_CS"/>
</dbReference>
<dbReference type="PANTHER" id="PTHR11920">
    <property type="entry name" value="GUANYLYL CYCLASE"/>
    <property type="match status" value="1"/>
</dbReference>
<evidence type="ECO:0000259" key="8">
    <source>
        <dbReference type="PROSITE" id="PS50125"/>
    </source>
</evidence>
<dbReference type="Pfam" id="PF00211">
    <property type="entry name" value="Guanylate_cyc"/>
    <property type="match status" value="1"/>
</dbReference>
<dbReference type="InterPro" id="IPR029787">
    <property type="entry name" value="Nucleotide_cyclase"/>
</dbReference>
<dbReference type="InterPro" id="IPR050401">
    <property type="entry name" value="Cyclic_nucleotide_synthase"/>
</dbReference>
<keyword evidence="4" id="KW-1133">Transmembrane helix</keyword>
<evidence type="ECO:0000256" key="1">
    <source>
        <dbReference type="ARBA" id="ARBA00004370"/>
    </source>
</evidence>
<evidence type="ECO:0000256" key="5">
    <source>
        <dbReference type="ARBA" id="ARBA00023136"/>
    </source>
</evidence>
<evidence type="ECO:0000256" key="3">
    <source>
        <dbReference type="ARBA" id="ARBA00022741"/>
    </source>
</evidence>
<keyword evidence="3" id="KW-0547">Nucleotide-binding</keyword>
<keyword evidence="6 7" id="KW-0456">Lyase</keyword>
<dbReference type="Gene3D" id="3.30.70.1230">
    <property type="entry name" value="Nucleotide cyclase"/>
    <property type="match status" value="1"/>
</dbReference>
<dbReference type="Proteomes" id="UP000694865">
    <property type="component" value="Unplaced"/>
</dbReference>
<feature type="domain" description="Guanylate cyclase" evidence="8">
    <location>
        <begin position="1"/>
        <end position="79"/>
    </location>
</feature>
<dbReference type="PANTHER" id="PTHR11920:SF502">
    <property type="entry name" value="GUANYLATE CYCLASE"/>
    <property type="match status" value="1"/>
</dbReference>
<name>A0ABM0LTQ2_SACKO</name>
<reference evidence="10" key="1">
    <citation type="submission" date="2025-08" db="UniProtKB">
        <authorList>
            <consortium name="RefSeq"/>
        </authorList>
    </citation>
    <scope>IDENTIFICATION</scope>
    <source>
        <tissue evidence="10">Testes</tissue>
    </source>
</reference>
<dbReference type="RefSeq" id="XP_006811143.1">
    <property type="nucleotide sequence ID" value="XM_006811080.1"/>
</dbReference>